<feature type="chain" id="PRO_5039116724" evidence="1">
    <location>
        <begin position="30"/>
        <end position="467"/>
    </location>
</feature>
<comment type="caution">
    <text evidence="3">The sequence shown here is derived from an EMBL/GenBank/DDBJ whole genome shotgun (WGS) entry which is preliminary data.</text>
</comment>
<organism evidence="3 4">
    <name type="scientific">Candidatus Methylophosphatis roskildensis</name>
    <dbReference type="NCBI Taxonomy" id="2899263"/>
    <lineage>
        <taxon>Bacteria</taxon>
        <taxon>Pseudomonadati</taxon>
        <taxon>Pseudomonadota</taxon>
        <taxon>Betaproteobacteria</taxon>
        <taxon>Nitrosomonadales</taxon>
        <taxon>Sterolibacteriaceae</taxon>
        <taxon>Candidatus Methylophosphatis</taxon>
    </lineage>
</organism>
<dbReference type="InterPro" id="IPR005546">
    <property type="entry name" value="Autotransporte_beta"/>
</dbReference>
<keyword evidence="1" id="KW-0732">Signal</keyword>
<dbReference type="AlphaFoldDB" id="A0A9D7E7Z9"/>
<dbReference type="NCBIfam" id="TIGR01414">
    <property type="entry name" value="autotrans_barl"/>
    <property type="match status" value="1"/>
</dbReference>
<dbReference type="Gene3D" id="2.40.128.130">
    <property type="entry name" value="Autotransporter beta-domain"/>
    <property type="match status" value="1"/>
</dbReference>
<dbReference type="SUPFAM" id="SSF103515">
    <property type="entry name" value="Autotransporter"/>
    <property type="match status" value="1"/>
</dbReference>
<dbReference type="EMBL" id="JADJEV010000004">
    <property type="protein sequence ID" value="MBK6974510.1"/>
    <property type="molecule type" value="Genomic_DNA"/>
</dbReference>
<feature type="signal peptide" evidence="1">
    <location>
        <begin position="1"/>
        <end position="29"/>
    </location>
</feature>
<dbReference type="Pfam" id="PF03797">
    <property type="entry name" value="Autotransporter"/>
    <property type="match status" value="1"/>
</dbReference>
<name>A0A9D7E7Z9_9PROT</name>
<sequence length="467" mass="48454">MNQFTHRSPLQVKLLATAIGSLSMASAYADLNLVPALNPVQASAANVTQTVCPQMAGAQERLTAAQQVLLSSCTKLIVTSNAQQTAPGQGTPGSGSFDLGLTTGGLRDALQAVAPEEMNGLSRARTTNFAKPLNARLLALRKGRAGGVAGSSFDINGQAVSLASLLPPGSTGGGASADGLGGRLGGFVNGHYNWGNRDASSLEDSFDFSDYGLTGGVDYRFTDALVAGVALSYSKTKADFDNSLGDVKSDDRGISLYGSYNQGGYYVDGHLGFAKIDFDTARRIVVVSTTTVAGFDTVARGSPSADQLTGSIGGGYDMVNGDLTISPFARLNYLRLKTDAFTEEESKSGLGLDVAGRKVTSLISALGVSLTKAISTGSGVISPYAGLEWNHEFRNNADGIVAKYANDPFNTSFTIPTASPDRNYFTLRAGLTGTFANGIAAFVNLESVLGLADTKSHSLTGGVRVEF</sequence>
<dbReference type="PROSITE" id="PS51208">
    <property type="entry name" value="AUTOTRANSPORTER"/>
    <property type="match status" value="1"/>
</dbReference>
<evidence type="ECO:0000256" key="1">
    <source>
        <dbReference type="SAM" id="SignalP"/>
    </source>
</evidence>
<dbReference type="GO" id="GO:0019867">
    <property type="term" value="C:outer membrane"/>
    <property type="evidence" value="ECO:0007669"/>
    <property type="project" value="InterPro"/>
</dbReference>
<evidence type="ECO:0000313" key="4">
    <source>
        <dbReference type="Proteomes" id="UP000807785"/>
    </source>
</evidence>
<proteinExistence type="predicted"/>
<accession>A0A9D7E7Z9</accession>
<gene>
    <name evidence="3" type="ORF">IPH26_16725</name>
</gene>
<dbReference type="Proteomes" id="UP000807785">
    <property type="component" value="Unassembled WGS sequence"/>
</dbReference>
<reference evidence="3" key="1">
    <citation type="submission" date="2020-10" db="EMBL/GenBank/DDBJ databases">
        <title>Connecting structure to function with the recovery of over 1000 high-quality activated sludge metagenome-assembled genomes encoding full-length rRNA genes using long-read sequencing.</title>
        <authorList>
            <person name="Singleton C.M."/>
            <person name="Petriglieri F."/>
            <person name="Kristensen J.M."/>
            <person name="Kirkegaard R.H."/>
            <person name="Michaelsen T.Y."/>
            <person name="Andersen M.H."/>
            <person name="Karst S.M."/>
            <person name="Dueholm M.S."/>
            <person name="Nielsen P.H."/>
            <person name="Albertsen M."/>
        </authorList>
    </citation>
    <scope>NUCLEOTIDE SEQUENCE</scope>
    <source>
        <strain evidence="3">Bjer_18-Q3-R1-45_BAT3C.347</strain>
    </source>
</reference>
<protein>
    <submittedName>
        <fullName evidence="3">Autotransporter outer membrane beta-barrel domain-containing protein</fullName>
    </submittedName>
</protein>
<evidence type="ECO:0000259" key="2">
    <source>
        <dbReference type="PROSITE" id="PS51208"/>
    </source>
</evidence>
<dbReference type="InterPro" id="IPR006315">
    <property type="entry name" value="OM_autotransptr_brl_dom"/>
</dbReference>
<feature type="domain" description="Autotransporter" evidence="2">
    <location>
        <begin position="179"/>
        <end position="467"/>
    </location>
</feature>
<dbReference type="InterPro" id="IPR036709">
    <property type="entry name" value="Autotransporte_beta_dom_sf"/>
</dbReference>
<dbReference type="SMART" id="SM00869">
    <property type="entry name" value="Autotransporter"/>
    <property type="match status" value="1"/>
</dbReference>
<evidence type="ECO:0000313" key="3">
    <source>
        <dbReference type="EMBL" id="MBK6974510.1"/>
    </source>
</evidence>